<accession>A0A1C3YCT2</accession>
<evidence type="ECO:0000313" key="2">
    <source>
        <dbReference type="Proteomes" id="UP000198723"/>
    </source>
</evidence>
<proteinExistence type="predicted"/>
<dbReference type="AlphaFoldDB" id="A0A1C3YCT2"/>
<gene>
    <name evidence="1" type="ORF">GA0061105_1495</name>
</gene>
<name>A0A1C3YCT2_9HYPH</name>
<organism evidence="1 2">
    <name type="scientific">Rhizobium aethiopicum</name>
    <dbReference type="NCBI Taxonomy" id="1138170"/>
    <lineage>
        <taxon>Bacteria</taxon>
        <taxon>Pseudomonadati</taxon>
        <taxon>Pseudomonadota</taxon>
        <taxon>Alphaproteobacteria</taxon>
        <taxon>Hyphomicrobiales</taxon>
        <taxon>Rhizobiaceae</taxon>
        <taxon>Rhizobium/Agrobacterium group</taxon>
        <taxon>Rhizobium</taxon>
    </lineage>
</organism>
<sequence>MLLVTLVFAPTNVTFVMVPDHHLPATDGLAVPVTAPSPSIDDGSPLLALPIDVNAGVEGVFEDADHIAITYWHPYEVGHAPFIRRPREVNLIFRHRQQHLTRASKVVEAGEDGSNYLLQTQIRIEPKPGLPMPNVAERNGKSQFATARLRPGGIEHPGSQHAQFELADTALHSQQQPIVGSTWIVDAVMVNDAGFDQAAQFEQVMPVPTVARKP</sequence>
<dbReference type="EMBL" id="FMAJ01000049">
    <property type="protein sequence ID" value="SCB62372.1"/>
    <property type="molecule type" value="Genomic_DNA"/>
</dbReference>
<dbReference type="Proteomes" id="UP000198723">
    <property type="component" value="Unassembled WGS sequence"/>
</dbReference>
<reference evidence="1 2" key="1">
    <citation type="submission" date="2016-08" db="EMBL/GenBank/DDBJ databases">
        <authorList>
            <person name="Seilhamer J.J."/>
        </authorList>
    </citation>
    <scope>NUCLEOTIDE SEQUENCE [LARGE SCALE GENOMIC DNA]</scope>
    <source>
        <strain evidence="1 2">HBR26</strain>
    </source>
</reference>
<evidence type="ECO:0000313" key="1">
    <source>
        <dbReference type="EMBL" id="SCB62372.1"/>
    </source>
</evidence>
<protein>
    <submittedName>
        <fullName evidence="1">Uncharacterized protein</fullName>
    </submittedName>
</protein>